<protein>
    <submittedName>
        <fullName evidence="5">Cyclin_C domain-containing protein</fullName>
    </submittedName>
</protein>
<dbReference type="Gene3D" id="1.10.472.10">
    <property type="entry name" value="Cyclin-like"/>
    <property type="match status" value="2"/>
</dbReference>
<dbReference type="Proteomes" id="UP000095283">
    <property type="component" value="Unplaced"/>
</dbReference>
<dbReference type="GO" id="GO:0044772">
    <property type="term" value="P:mitotic cell cycle phase transition"/>
    <property type="evidence" value="ECO:0007669"/>
    <property type="project" value="InterPro"/>
</dbReference>
<evidence type="ECO:0000313" key="4">
    <source>
        <dbReference type="Proteomes" id="UP000095283"/>
    </source>
</evidence>
<feature type="transmembrane region" description="Helical" evidence="2">
    <location>
        <begin position="169"/>
        <end position="189"/>
    </location>
</feature>
<feature type="domain" description="Cyclin C-terminal" evidence="3">
    <location>
        <begin position="142"/>
        <end position="248"/>
    </location>
</feature>
<accession>A0A1I7XRB1</accession>
<keyword evidence="2" id="KW-1133">Transmembrane helix</keyword>
<dbReference type="PANTHER" id="PTHR10177">
    <property type="entry name" value="CYCLINS"/>
    <property type="match status" value="1"/>
</dbReference>
<dbReference type="InterPro" id="IPR036915">
    <property type="entry name" value="Cyclin-like_sf"/>
</dbReference>
<sequence>MDIQNRRVTRALSNVNENEVLRKRSTINGVVGKGDLEPRKALVEQKNNQLTDRQVGKGATIKRSTRSSISVAVNFQKENKSDCQSSGILQLKKLVASKFEEMYAPDIHDFEYITDNAFTKRQILKMEQKVLSSASKIKTSQVSMFYWIFYFVFYIYRFQLALLDYSLAHLLPSRVACAAVYLSTVLCSVPCNYEKMRDLTGIGVEEVQELARAFARVMVKLHSQTKLIAIRDKYSAAKLMAVSQLYDADIKLLISIYEH</sequence>
<dbReference type="WBParaSite" id="Hba_20069">
    <property type="protein sequence ID" value="Hba_20069"/>
    <property type="gene ID" value="Hba_20069"/>
</dbReference>
<organism evidence="4 5">
    <name type="scientific">Heterorhabditis bacteriophora</name>
    <name type="common">Entomopathogenic nematode worm</name>
    <dbReference type="NCBI Taxonomy" id="37862"/>
    <lineage>
        <taxon>Eukaryota</taxon>
        <taxon>Metazoa</taxon>
        <taxon>Ecdysozoa</taxon>
        <taxon>Nematoda</taxon>
        <taxon>Chromadorea</taxon>
        <taxon>Rhabditida</taxon>
        <taxon>Rhabditina</taxon>
        <taxon>Rhabditomorpha</taxon>
        <taxon>Strongyloidea</taxon>
        <taxon>Heterorhabditidae</taxon>
        <taxon>Heterorhabditis</taxon>
    </lineage>
</organism>
<dbReference type="InterPro" id="IPR039361">
    <property type="entry name" value="Cyclin"/>
</dbReference>
<name>A0A1I7XRB1_HETBA</name>
<evidence type="ECO:0000259" key="3">
    <source>
        <dbReference type="SMART" id="SM01332"/>
    </source>
</evidence>
<dbReference type="SUPFAM" id="SSF47954">
    <property type="entry name" value="Cyclin-like"/>
    <property type="match status" value="2"/>
</dbReference>
<dbReference type="Pfam" id="PF02984">
    <property type="entry name" value="Cyclin_C"/>
    <property type="match status" value="1"/>
</dbReference>
<keyword evidence="2" id="KW-0472">Membrane</keyword>
<feature type="transmembrane region" description="Helical" evidence="2">
    <location>
        <begin position="144"/>
        <end position="163"/>
    </location>
</feature>
<keyword evidence="4" id="KW-1185">Reference proteome</keyword>
<dbReference type="SMART" id="SM01332">
    <property type="entry name" value="Cyclin_C"/>
    <property type="match status" value="1"/>
</dbReference>
<dbReference type="InterPro" id="IPR006671">
    <property type="entry name" value="Cyclin_N"/>
</dbReference>
<proteinExistence type="predicted"/>
<keyword evidence="2" id="KW-0812">Transmembrane</keyword>
<dbReference type="InterPro" id="IPR004367">
    <property type="entry name" value="Cyclin_C-dom"/>
</dbReference>
<dbReference type="Pfam" id="PF00134">
    <property type="entry name" value="Cyclin_N"/>
    <property type="match status" value="1"/>
</dbReference>
<evidence type="ECO:0000256" key="1">
    <source>
        <dbReference type="ARBA" id="ARBA00023127"/>
    </source>
</evidence>
<dbReference type="AlphaFoldDB" id="A0A1I7XRB1"/>
<keyword evidence="1" id="KW-0195">Cyclin</keyword>
<reference evidence="5" key="1">
    <citation type="submission" date="2016-11" db="UniProtKB">
        <authorList>
            <consortium name="WormBaseParasite"/>
        </authorList>
    </citation>
    <scope>IDENTIFICATION</scope>
</reference>
<dbReference type="GO" id="GO:0016538">
    <property type="term" value="F:cyclin-dependent protein serine/threonine kinase regulator activity"/>
    <property type="evidence" value="ECO:0007669"/>
    <property type="project" value="InterPro"/>
</dbReference>
<evidence type="ECO:0000313" key="5">
    <source>
        <dbReference type="WBParaSite" id="Hba_20069"/>
    </source>
</evidence>
<evidence type="ECO:0000256" key="2">
    <source>
        <dbReference type="SAM" id="Phobius"/>
    </source>
</evidence>